<protein>
    <submittedName>
        <fullName evidence="1">Uncharacterized protein</fullName>
    </submittedName>
</protein>
<proteinExistence type="predicted"/>
<evidence type="ECO:0000313" key="2">
    <source>
        <dbReference type="Proteomes" id="UP000256690"/>
    </source>
</evidence>
<dbReference type="OrthoDB" id="4473390at2759"/>
<gene>
    <name evidence="1" type="ORF">DSM5745_09838</name>
</gene>
<comment type="caution">
    <text evidence="1">The sequence shown here is derived from an EMBL/GenBank/DDBJ whole genome shotgun (WGS) entry which is preliminary data.</text>
</comment>
<evidence type="ECO:0000313" key="1">
    <source>
        <dbReference type="EMBL" id="RDW64427.1"/>
    </source>
</evidence>
<dbReference type="Proteomes" id="UP000256690">
    <property type="component" value="Unassembled WGS sequence"/>
</dbReference>
<keyword evidence="2" id="KW-1185">Reference proteome</keyword>
<sequence>MEPAVLIHRVTKTLAAAGIGAVLWGEHLLATYGSDIPTQPDYKFLLDDANVTAAFDTLLANGHVLCTRQDWDDGLCPVVEEMRSRRQTKEHYSPFHPFPAYHVHGHRDTLYQLDTVIALYKASAFLPPTSDLCPLGPPAILPGEDGRINSQARFLYAHISGPNPTESRGGRFPAHLDSVLIPSPMYFAHILIHLGIRDCIRPGARTLWSAWLMELRECYELHGRGLDEWDEKLNFPEPLRPIWQYAIDAQNDVLEQPGCMKVWRDAMWRLVGVDPEEAVQKEHLAFRDGR</sequence>
<reference evidence="1 2" key="1">
    <citation type="journal article" date="2018" name="IMA Fungus">
        <title>IMA Genome-F 9: Draft genome sequence of Annulohypoxylon stygium, Aspergillus mulundensis, Berkeleyomyces basicola (syn. Thielaviopsis basicola), Ceratocystis smalleyi, two Cercospora beticola strains, Coleophoma cylindrospora, Fusarium fracticaudum, Phialophora cf. hyalina, and Morchella septimelata.</title>
        <authorList>
            <person name="Wingfield B.D."/>
            <person name="Bills G.F."/>
            <person name="Dong Y."/>
            <person name="Huang W."/>
            <person name="Nel W.J."/>
            <person name="Swalarsk-Parry B.S."/>
            <person name="Vaghefi N."/>
            <person name="Wilken P.M."/>
            <person name="An Z."/>
            <person name="de Beer Z.W."/>
            <person name="De Vos L."/>
            <person name="Chen L."/>
            <person name="Duong T.A."/>
            <person name="Gao Y."/>
            <person name="Hammerbacher A."/>
            <person name="Kikkert J.R."/>
            <person name="Li Y."/>
            <person name="Li H."/>
            <person name="Li K."/>
            <person name="Li Q."/>
            <person name="Liu X."/>
            <person name="Ma X."/>
            <person name="Naidoo K."/>
            <person name="Pethybridge S.J."/>
            <person name="Sun J."/>
            <person name="Steenkamp E.T."/>
            <person name="van der Nest M.A."/>
            <person name="van Wyk S."/>
            <person name="Wingfield M.J."/>
            <person name="Xiong C."/>
            <person name="Yue Q."/>
            <person name="Zhang X."/>
        </authorList>
    </citation>
    <scope>NUCLEOTIDE SEQUENCE [LARGE SCALE GENOMIC DNA]</scope>
    <source>
        <strain evidence="1 2">DSM 5745</strain>
    </source>
</reference>
<dbReference type="RefSeq" id="XP_026599586.1">
    <property type="nucleotide sequence ID" value="XM_026751854.1"/>
</dbReference>
<dbReference type="GeneID" id="38120208"/>
<name>A0A3D8QRM0_9EURO</name>
<dbReference type="AlphaFoldDB" id="A0A3D8QRM0"/>
<accession>A0A3D8QRM0</accession>
<organism evidence="1 2">
    <name type="scientific">Aspergillus mulundensis</name>
    <dbReference type="NCBI Taxonomy" id="1810919"/>
    <lineage>
        <taxon>Eukaryota</taxon>
        <taxon>Fungi</taxon>
        <taxon>Dikarya</taxon>
        <taxon>Ascomycota</taxon>
        <taxon>Pezizomycotina</taxon>
        <taxon>Eurotiomycetes</taxon>
        <taxon>Eurotiomycetidae</taxon>
        <taxon>Eurotiales</taxon>
        <taxon>Aspergillaceae</taxon>
        <taxon>Aspergillus</taxon>
        <taxon>Aspergillus subgen. Nidulantes</taxon>
    </lineage>
</organism>
<dbReference type="EMBL" id="PVWQ01000014">
    <property type="protein sequence ID" value="RDW64427.1"/>
    <property type="molecule type" value="Genomic_DNA"/>
</dbReference>